<sequence>MRASTGYPPKGWLQAILMLKPCRQFYLERKVCYMPHSMLCDPEMVGVDQIWCYMLYNPEMVGVGQIWCFMLYSMLYDTTLKR</sequence>
<dbReference type="AlphaFoldDB" id="A0AAE0Z5K5"/>
<proteinExistence type="predicted"/>
<dbReference type="Proteomes" id="UP001283361">
    <property type="component" value="Unassembled WGS sequence"/>
</dbReference>
<gene>
    <name evidence="1" type="ORF">RRG08_057787</name>
</gene>
<dbReference type="EMBL" id="JAWDGP010004720">
    <property type="protein sequence ID" value="KAK3762342.1"/>
    <property type="molecule type" value="Genomic_DNA"/>
</dbReference>
<name>A0AAE0Z5K5_9GAST</name>
<comment type="caution">
    <text evidence="1">The sequence shown here is derived from an EMBL/GenBank/DDBJ whole genome shotgun (WGS) entry which is preliminary data.</text>
</comment>
<reference evidence="1" key="1">
    <citation type="journal article" date="2023" name="G3 (Bethesda)">
        <title>A reference genome for the long-term kleptoplast-retaining sea slug Elysia crispata morphotype clarki.</title>
        <authorList>
            <person name="Eastman K.E."/>
            <person name="Pendleton A.L."/>
            <person name="Shaikh M.A."/>
            <person name="Suttiyut T."/>
            <person name="Ogas R."/>
            <person name="Tomko P."/>
            <person name="Gavelis G."/>
            <person name="Widhalm J.R."/>
            <person name="Wisecaver J.H."/>
        </authorList>
    </citation>
    <scope>NUCLEOTIDE SEQUENCE</scope>
    <source>
        <strain evidence="1">ECLA1</strain>
    </source>
</reference>
<accession>A0AAE0Z5K5</accession>
<keyword evidence="2" id="KW-1185">Reference proteome</keyword>
<organism evidence="1 2">
    <name type="scientific">Elysia crispata</name>
    <name type="common">lettuce slug</name>
    <dbReference type="NCBI Taxonomy" id="231223"/>
    <lineage>
        <taxon>Eukaryota</taxon>
        <taxon>Metazoa</taxon>
        <taxon>Spiralia</taxon>
        <taxon>Lophotrochozoa</taxon>
        <taxon>Mollusca</taxon>
        <taxon>Gastropoda</taxon>
        <taxon>Heterobranchia</taxon>
        <taxon>Euthyneura</taxon>
        <taxon>Panpulmonata</taxon>
        <taxon>Sacoglossa</taxon>
        <taxon>Placobranchoidea</taxon>
        <taxon>Plakobranchidae</taxon>
        <taxon>Elysia</taxon>
    </lineage>
</organism>
<evidence type="ECO:0000313" key="1">
    <source>
        <dbReference type="EMBL" id="KAK3762342.1"/>
    </source>
</evidence>
<protein>
    <submittedName>
        <fullName evidence="1">Uncharacterized protein</fullName>
    </submittedName>
</protein>
<evidence type="ECO:0000313" key="2">
    <source>
        <dbReference type="Proteomes" id="UP001283361"/>
    </source>
</evidence>